<evidence type="ECO:0000256" key="1">
    <source>
        <dbReference type="SAM" id="Phobius"/>
    </source>
</evidence>
<keyword evidence="1" id="KW-1133">Transmembrane helix</keyword>
<gene>
    <name evidence="2" type="ORF">EPD65_01855</name>
</gene>
<dbReference type="Proteomes" id="UP000295453">
    <property type="component" value="Unassembled WGS sequence"/>
</dbReference>
<reference evidence="2 3" key="1">
    <citation type="submission" date="2019-03" db="EMBL/GenBank/DDBJ databases">
        <authorList>
            <person name="Kim M.K.M."/>
        </authorList>
    </citation>
    <scope>NUCLEOTIDE SEQUENCE [LARGE SCALE GENOMIC DNA]</scope>
    <source>
        <strain evidence="2 3">18JY15-6</strain>
    </source>
</reference>
<keyword evidence="1" id="KW-0812">Transmembrane</keyword>
<dbReference type="RefSeq" id="WP_131581400.1">
    <property type="nucleotide sequence ID" value="NZ_SJZJ01000002.1"/>
</dbReference>
<feature type="transmembrane region" description="Helical" evidence="1">
    <location>
        <begin position="67"/>
        <end position="86"/>
    </location>
</feature>
<comment type="caution">
    <text evidence="2">The sequence shown here is derived from an EMBL/GenBank/DDBJ whole genome shotgun (WGS) entry which is preliminary data.</text>
</comment>
<name>A0A4R1CKR6_9ACTN</name>
<protein>
    <submittedName>
        <fullName evidence="2">Uncharacterized protein</fullName>
    </submittedName>
</protein>
<keyword evidence="1" id="KW-0472">Membrane</keyword>
<evidence type="ECO:0000313" key="3">
    <source>
        <dbReference type="Proteomes" id="UP000295453"/>
    </source>
</evidence>
<evidence type="ECO:0000313" key="2">
    <source>
        <dbReference type="EMBL" id="TCJ30806.1"/>
    </source>
</evidence>
<accession>A0A4R1CKR6</accession>
<dbReference type="EMBL" id="SJZJ01000002">
    <property type="protein sequence ID" value="TCJ30806.1"/>
    <property type="molecule type" value="Genomic_DNA"/>
</dbReference>
<proteinExistence type="predicted"/>
<keyword evidence="3" id="KW-1185">Reference proteome</keyword>
<organism evidence="2 3">
    <name type="scientific">Nocardioides jejuensis</name>
    <dbReference type="NCBI Taxonomy" id="2502782"/>
    <lineage>
        <taxon>Bacteria</taxon>
        <taxon>Bacillati</taxon>
        <taxon>Actinomycetota</taxon>
        <taxon>Actinomycetes</taxon>
        <taxon>Propionibacteriales</taxon>
        <taxon>Nocardioidaceae</taxon>
        <taxon>Nocardioides</taxon>
    </lineage>
</organism>
<feature type="transmembrane region" description="Helical" evidence="1">
    <location>
        <begin position="12"/>
        <end position="31"/>
    </location>
</feature>
<dbReference type="AlphaFoldDB" id="A0A4R1CKR6"/>
<sequence>MRAHEATRRHLPALVVLVLLAGLLALSVLLADVSSGVALRLAVLGLAAPKVALVASEYVEVRGSARWLTAVWTVWWIGTFAGLAILSV</sequence>